<proteinExistence type="predicted"/>
<protein>
    <submittedName>
        <fullName evidence="1">Uncharacterized protein</fullName>
    </submittedName>
</protein>
<reference evidence="1" key="1">
    <citation type="submission" date="2018-02" db="EMBL/GenBank/DDBJ databases">
        <title>Rhizophora mucronata_Transcriptome.</title>
        <authorList>
            <person name="Meera S.P."/>
            <person name="Sreeshan A."/>
            <person name="Augustine A."/>
        </authorList>
    </citation>
    <scope>NUCLEOTIDE SEQUENCE</scope>
    <source>
        <tissue evidence="1">Leaf</tissue>
    </source>
</reference>
<name>A0A2P2QUE8_RHIMU</name>
<dbReference type="AlphaFoldDB" id="A0A2P2QUE8"/>
<accession>A0A2P2QUE8</accession>
<dbReference type="EMBL" id="GGEC01090139">
    <property type="protein sequence ID" value="MBX70623.1"/>
    <property type="molecule type" value="Transcribed_RNA"/>
</dbReference>
<sequence>MCLQGISRASAAISNGSLHTAQWDSKDMCCSLMTTVGIESIAALDAGSCSYLPNPFISICDN</sequence>
<organism evidence="1">
    <name type="scientific">Rhizophora mucronata</name>
    <name type="common">Asiatic mangrove</name>
    <dbReference type="NCBI Taxonomy" id="61149"/>
    <lineage>
        <taxon>Eukaryota</taxon>
        <taxon>Viridiplantae</taxon>
        <taxon>Streptophyta</taxon>
        <taxon>Embryophyta</taxon>
        <taxon>Tracheophyta</taxon>
        <taxon>Spermatophyta</taxon>
        <taxon>Magnoliopsida</taxon>
        <taxon>eudicotyledons</taxon>
        <taxon>Gunneridae</taxon>
        <taxon>Pentapetalae</taxon>
        <taxon>rosids</taxon>
        <taxon>fabids</taxon>
        <taxon>Malpighiales</taxon>
        <taxon>Rhizophoraceae</taxon>
        <taxon>Rhizophora</taxon>
    </lineage>
</organism>
<evidence type="ECO:0000313" key="1">
    <source>
        <dbReference type="EMBL" id="MBX70623.1"/>
    </source>
</evidence>